<feature type="region of interest" description="Disordered" evidence="2">
    <location>
        <begin position="110"/>
        <end position="133"/>
    </location>
</feature>
<protein>
    <submittedName>
        <fullName evidence="3">Uncharacterized protein</fullName>
    </submittedName>
</protein>
<reference evidence="3 4" key="1">
    <citation type="submission" date="2014-06" db="EMBL/GenBank/DDBJ databases">
        <authorList>
            <person name="Swart Estienne"/>
        </authorList>
    </citation>
    <scope>NUCLEOTIDE SEQUENCE [LARGE SCALE GENOMIC DNA]</scope>
    <source>
        <strain evidence="3 4">130c</strain>
    </source>
</reference>
<sequence length="348" mass="42561">MATKSQKLQSFSQDNDKILMRIKELEAKFKQFDQQSVLPVLKKTLADHESSYQDINLLRNNKHLCPEEIQLKMQNKLAILINENKKIDKQLQINQTELRRNREKIERDKRALDDVRNQNEHMRKNLEQERDSNQRYQQEIDKLEQSINEKKQGSYMMFKKTLETLYNRSKEYEVKIQINIFRLNAKRREAQQEESKILVIQEEIDSQHQIYKEVHQKYKEQIGLHQDNLTDQKNYNKRKFEDMRQKARELSEHEEDFKRRFVSQSRQNQKNKQRSEQIEKEIMRTMEKKNYLEKEIQEVNKQKENQKLIKDNLHEEVTQFRKETNDMDDRRKNLCLNFQDPTFTIIKK</sequence>
<feature type="region of interest" description="Disordered" evidence="2">
    <location>
        <begin position="248"/>
        <end position="276"/>
    </location>
</feature>
<proteinExistence type="predicted"/>
<keyword evidence="4" id="KW-1185">Reference proteome</keyword>
<dbReference type="InParanoid" id="A0A078AFC0"/>
<evidence type="ECO:0000313" key="4">
    <source>
        <dbReference type="Proteomes" id="UP000039865"/>
    </source>
</evidence>
<dbReference type="EMBL" id="CCKQ01008174">
    <property type="protein sequence ID" value="CDW79618.1"/>
    <property type="molecule type" value="Genomic_DNA"/>
</dbReference>
<gene>
    <name evidence="3" type="primary">Contig1898.g2060</name>
    <name evidence="3" type="ORF">STYLEM_8608</name>
</gene>
<evidence type="ECO:0000256" key="1">
    <source>
        <dbReference type="SAM" id="Coils"/>
    </source>
</evidence>
<name>A0A078AFC0_STYLE</name>
<feature type="compositionally biased region" description="Basic and acidic residues" evidence="2">
    <location>
        <begin position="248"/>
        <end position="259"/>
    </location>
</feature>
<keyword evidence="1" id="KW-0175">Coiled coil</keyword>
<dbReference type="OrthoDB" id="10617428at2759"/>
<dbReference type="Proteomes" id="UP000039865">
    <property type="component" value="Unassembled WGS sequence"/>
</dbReference>
<evidence type="ECO:0000313" key="3">
    <source>
        <dbReference type="EMBL" id="CDW79618.1"/>
    </source>
</evidence>
<dbReference type="OMA" id="FRKETND"/>
<accession>A0A078AFC0</accession>
<dbReference type="AlphaFoldDB" id="A0A078AFC0"/>
<feature type="coiled-coil region" evidence="1">
    <location>
        <begin position="8"/>
        <end position="35"/>
    </location>
</feature>
<evidence type="ECO:0000256" key="2">
    <source>
        <dbReference type="SAM" id="MobiDB-lite"/>
    </source>
</evidence>
<organism evidence="3 4">
    <name type="scientific">Stylonychia lemnae</name>
    <name type="common">Ciliate</name>
    <dbReference type="NCBI Taxonomy" id="5949"/>
    <lineage>
        <taxon>Eukaryota</taxon>
        <taxon>Sar</taxon>
        <taxon>Alveolata</taxon>
        <taxon>Ciliophora</taxon>
        <taxon>Intramacronucleata</taxon>
        <taxon>Spirotrichea</taxon>
        <taxon>Stichotrichia</taxon>
        <taxon>Sporadotrichida</taxon>
        <taxon>Oxytrichidae</taxon>
        <taxon>Stylonychinae</taxon>
        <taxon>Stylonychia</taxon>
    </lineage>
</organism>